<evidence type="ECO:0000259" key="1">
    <source>
        <dbReference type="Pfam" id="PF06568"/>
    </source>
</evidence>
<reference evidence="3" key="1">
    <citation type="journal article" date="2019" name="Int. J. Syst. Evol. Microbiol.">
        <title>The Global Catalogue of Microorganisms (GCM) 10K type strain sequencing project: providing services to taxonomists for standard genome sequencing and annotation.</title>
        <authorList>
            <consortium name="The Broad Institute Genomics Platform"/>
            <consortium name="The Broad Institute Genome Sequencing Center for Infectious Disease"/>
            <person name="Wu L."/>
            <person name="Ma J."/>
        </authorList>
    </citation>
    <scope>NUCLEOTIDE SEQUENCE [LARGE SCALE GENOMIC DNA]</scope>
    <source>
        <strain evidence="3">KCTC 62192</strain>
    </source>
</reference>
<organism evidence="2 3">
    <name type="scientific">Acidimangrovimonas pyrenivorans</name>
    <dbReference type="NCBI Taxonomy" id="2030798"/>
    <lineage>
        <taxon>Bacteria</taxon>
        <taxon>Pseudomonadati</taxon>
        <taxon>Pseudomonadota</taxon>
        <taxon>Alphaproteobacteria</taxon>
        <taxon>Rhodobacterales</taxon>
        <taxon>Paracoccaceae</taxon>
        <taxon>Acidimangrovimonas</taxon>
    </lineage>
</organism>
<comment type="caution">
    <text evidence="2">The sequence shown here is derived from an EMBL/GenBank/DDBJ whole genome shotgun (WGS) entry which is preliminary data.</text>
</comment>
<name>A0ABV7AI27_9RHOB</name>
<sequence length="71" mass="8010">MAYASQIRNVEHQLADRFAGLVASYKAARERRRVFRQTLSELNALSPRELADLGIHRSMITRIALEAANGK</sequence>
<accession>A0ABV7AI27</accession>
<feature type="domain" description="YjiS-like" evidence="1">
    <location>
        <begin position="27"/>
        <end position="60"/>
    </location>
</feature>
<keyword evidence="3" id="KW-1185">Reference proteome</keyword>
<dbReference type="Pfam" id="PF06568">
    <property type="entry name" value="YjiS-like"/>
    <property type="match status" value="1"/>
</dbReference>
<gene>
    <name evidence="2" type="ORF">ACFOES_11280</name>
</gene>
<protein>
    <submittedName>
        <fullName evidence="2">DUF1127 domain-containing protein</fullName>
    </submittedName>
</protein>
<dbReference type="InterPro" id="IPR009506">
    <property type="entry name" value="YjiS-like"/>
</dbReference>
<proteinExistence type="predicted"/>
<evidence type="ECO:0000313" key="3">
    <source>
        <dbReference type="Proteomes" id="UP001595443"/>
    </source>
</evidence>
<dbReference type="RefSeq" id="WP_377833372.1">
    <property type="nucleotide sequence ID" value="NZ_JBHRSK010000007.1"/>
</dbReference>
<dbReference type="Proteomes" id="UP001595443">
    <property type="component" value="Unassembled WGS sequence"/>
</dbReference>
<dbReference type="EMBL" id="JBHRSK010000007">
    <property type="protein sequence ID" value="MFC2968676.1"/>
    <property type="molecule type" value="Genomic_DNA"/>
</dbReference>
<evidence type="ECO:0000313" key="2">
    <source>
        <dbReference type="EMBL" id="MFC2968676.1"/>
    </source>
</evidence>